<protein>
    <submittedName>
        <fullName evidence="7">Lysophospholipid acyltransferase family protein</fullName>
    </submittedName>
</protein>
<reference evidence="8" key="1">
    <citation type="journal article" date="2019" name="Int. J. Syst. Evol. Microbiol.">
        <title>The Global Catalogue of Microorganisms (GCM) 10K type strain sequencing project: providing services to taxonomists for standard genome sequencing and annotation.</title>
        <authorList>
            <consortium name="The Broad Institute Genomics Platform"/>
            <consortium name="The Broad Institute Genome Sequencing Center for Infectious Disease"/>
            <person name="Wu L."/>
            <person name="Ma J."/>
        </authorList>
    </citation>
    <scope>NUCLEOTIDE SEQUENCE [LARGE SCALE GENOMIC DNA]</scope>
    <source>
        <strain evidence="8">JCM 3369</strain>
    </source>
</reference>
<keyword evidence="8" id="KW-1185">Reference proteome</keyword>
<dbReference type="InterPro" id="IPR004960">
    <property type="entry name" value="LipA_acyltrans"/>
</dbReference>
<dbReference type="RefSeq" id="WP_208998679.1">
    <property type="nucleotide sequence ID" value="NZ_JBHUFA010000001.1"/>
</dbReference>
<keyword evidence="3" id="KW-0997">Cell inner membrane</keyword>
<evidence type="ECO:0000313" key="8">
    <source>
        <dbReference type="Proteomes" id="UP001597327"/>
    </source>
</evidence>
<dbReference type="Proteomes" id="UP001597327">
    <property type="component" value="Unassembled WGS sequence"/>
</dbReference>
<dbReference type="Pfam" id="PF03279">
    <property type="entry name" value="Lip_A_acyltrans"/>
    <property type="match status" value="1"/>
</dbReference>
<dbReference type="PANTHER" id="PTHR30606">
    <property type="entry name" value="LIPID A BIOSYNTHESIS LAUROYL ACYLTRANSFERASE"/>
    <property type="match status" value="1"/>
</dbReference>
<evidence type="ECO:0000256" key="1">
    <source>
        <dbReference type="ARBA" id="ARBA00004533"/>
    </source>
</evidence>
<gene>
    <name evidence="7" type="ORF">ACFSC7_02100</name>
</gene>
<evidence type="ECO:0000313" key="7">
    <source>
        <dbReference type="EMBL" id="MFD1694291.1"/>
    </source>
</evidence>
<evidence type="ECO:0000256" key="5">
    <source>
        <dbReference type="ARBA" id="ARBA00023136"/>
    </source>
</evidence>
<dbReference type="CDD" id="cd07984">
    <property type="entry name" value="LPLAT_LABLAT-like"/>
    <property type="match status" value="1"/>
</dbReference>
<sequence length="295" mass="33158">MQKPQTASVSLLHRIEYLLLTLAVRLFRALPLGPASAVMGKLWRWIAPFTHRHGRALDHLAQALPELSARERETILRDMWENLGRVAVETFHIREILAAPERIEFVADAETRAILDKGAPCLFVSLHAGNWELSVMPAVQRGLDIAGVYQALKNPGADQLLRDMRGDLYRGGLFSKGPDTARKLLSIARNHSAHIAIMGDLKEKRGLEITFFGLPATATPVPATLAWAGKLPLVIGRVSRVKGVHFRIEAKVLPMARSDDRKADIQAATQAYHDLFEDWIREDPAQWMWIHRKWA</sequence>
<dbReference type="GO" id="GO:0016746">
    <property type="term" value="F:acyltransferase activity"/>
    <property type="evidence" value="ECO:0007669"/>
    <property type="project" value="UniProtKB-KW"/>
</dbReference>
<keyword evidence="4" id="KW-0808">Transferase</keyword>
<evidence type="ECO:0000256" key="4">
    <source>
        <dbReference type="ARBA" id="ARBA00022679"/>
    </source>
</evidence>
<evidence type="ECO:0000256" key="3">
    <source>
        <dbReference type="ARBA" id="ARBA00022519"/>
    </source>
</evidence>
<keyword evidence="6 7" id="KW-0012">Acyltransferase</keyword>
<proteinExistence type="predicted"/>
<accession>A0ABW4JSS0</accession>
<name>A0ABW4JSS0_9HYPH</name>
<comment type="subcellular location">
    <subcellularLocation>
        <location evidence="1">Cell inner membrane</location>
    </subcellularLocation>
</comment>
<keyword evidence="2" id="KW-1003">Cell membrane</keyword>
<keyword evidence="5" id="KW-0472">Membrane</keyword>
<evidence type="ECO:0000256" key="6">
    <source>
        <dbReference type="ARBA" id="ARBA00023315"/>
    </source>
</evidence>
<dbReference type="PANTHER" id="PTHR30606:SF9">
    <property type="entry name" value="LIPID A BIOSYNTHESIS LAUROYLTRANSFERASE"/>
    <property type="match status" value="1"/>
</dbReference>
<organism evidence="7 8">
    <name type="scientific">Roseibium aestuarii</name>
    <dbReference type="NCBI Taxonomy" id="2600299"/>
    <lineage>
        <taxon>Bacteria</taxon>
        <taxon>Pseudomonadati</taxon>
        <taxon>Pseudomonadota</taxon>
        <taxon>Alphaproteobacteria</taxon>
        <taxon>Hyphomicrobiales</taxon>
        <taxon>Stappiaceae</taxon>
        <taxon>Roseibium</taxon>
    </lineage>
</organism>
<comment type="caution">
    <text evidence="7">The sequence shown here is derived from an EMBL/GenBank/DDBJ whole genome shotgun (WGS) entry which is preliminary data.</text>
</comment>
<dbReference type="EMBL" id="JBHUFA010000001">
    <property type="protein sequence ID" value="MFD1694291.1"/>
    <property type="molecule type" value="Genomic_DNA"/>
</dbReference>
<evidence type="ECO:0000256" key="2">
    <source>
        <dbReference type="ARBA" id="ARBA00022475"/>
    </source>
</evidence>